<dbReference type="AlphaFoldDB" id="A0A9D2MHN6"/>
<protein>
    <submittedName>
        <fullName evidence="1">Uncharacterized protein</fullName>
    </submittedName>
</protein>
<name>A0A9D2MHN6_9FIRM</name>
<evidence type="ECO:0000313" key="2">
    <source>
        <dbReference type="Proteomes" id="UP000823877"/>
    </source>
</evidence>
<organism evidence="1 2">
    <name type="scientific">Candidatus Eubacterium faecale</name>
    <dbReference type="NCBI Taxonomy" id="2838568"/>
    <lineage>
        <taxon>Bacteria</taxon>
        <taxon>Bacillati</taxon>
        <taxon>Bacillota</taxon>
        <taxon>Clostridia</taxon>
        <taxon>Eubacteriales</taxon>
        <taxon>Eubacteriaceae</taxon>
        <taxon>Eubacterium</taxon>
    </lineage>
</organism>
<sequence>MSKSVEELKNMIRDSMNIDEIIESFERWYSPMEEESALLFETGTFDFMGKRQFYFSLVKQFPAEDDEYYQIHTDILYNPDSENKAFSETFWDETGEEIFDHIRNSKVFKYAQNHRYAKIEIYIDET</sequence>
<reference evidence="1" key="1">
    <citation type="journal article" date="2021" name="PeerJ">
        <title>Extensive microbial diversity within the chicken gut microbiome revealed by metagenomics and culture.</title>
        <authorList>
            <person name="Gilroy R."/>
            <person name="Ravi A."/>
            <person name="Getino M."/>
            <person name="Pursley I."/>
            <person name="Horton D.L."/>
            <person name="Alikhan N.F."/>
            <person name="Baker D."/>
            <person name="Gharbi K."/>
            <person name="Hall N."/>
            <person name="Watson M."/>
            <person name="Adriaenssens E.M."/>
            <person name="Foster-Nyarko E."/>
            <person name="Jarju S."/>
            <person name="Secka A."/>
            <person name="Antonio M."/>
            <person name="Oren A."/>
            <person name="Chaudhuri R.R."/>
            <person name="La Ragione R."/>
            <person name="Hildebrand F."/>
            <person name="Pallen M.J."/>
        </authorList>
    </citation>
    <scope>NUCLEOTIDE SEQUENCE</scope>
    <source>
        <strain evidence="1">CHK188-16595</strain>
    </source>
</reference>
<gene>
    <name evidence="1" type="ORF">IAA37_01315</name>
</gene>
<comment type="caution">
    <text evidence="1">The sequence shown here is derived from an EMBL/GenBank/DDBJ whole genome shotgun (WGS) entry which is preliminary data.</text>
</comment>
<proteinExistence type="predicted"/>
<evidence type="ECO:0000313" key="1">
    <source>
        <dbReference type="EMBL" id="HJB74300.1"/>
    </source>
</evidence>
<accession>A0A9D2MHN6</accession>
<dbReference type="Proteomes" id="UP000823877">
    <property type="component" value="Unassembled WGS sequence"/>
</dbReference>
<dbReference type="EMBL" id="DWXN01000002">
    <property type="protein sequence ID" value="HJB74300.1"/>
    <property type="molecule type" value="Genomic_DNA"/>
</dbReference>
<reference evidence="1" key="2">
    <citation type="submission" date="2021-04" db="EMBL/GenBank/DDBJ databases">
        <authorList>
            <person name="Gilroy R."/>
        </authorList>
    </citation>
    <scope>NUCLEOTIDE SEQUENCE</scope>
    <source>
        <strain evidence="1">CHK188-16595</strain>
    </source>
</reference>